<dbReference type="SUPFAM" id="SSF53067">
    <property type="entry name" value="Actin-like ATPase domain"/>
    <property type="match status" value="2"/>
</dbReference>
<comment type="subcellular location">
    <subcellularLocation>
        <location evidence="1">Endoplasmic reticulum lumen</location>
    </subcellularLocation>
</comment>
<evidence type="ECO:0000256" key="2">
    <source>
        <dbReference type="ARBA" id="ARBA00022729"/>
    </source>
</evidence>
<reference evidence="6" key="1">
    <citation type="submission" date="2015-07" db="EMBL/GenBank/DDBJ databases">
        <title>Adaptation to a free-living lifestyle via gene acquisitions in the diplomonad Trepomonas sp. PC1.</title>
        <authorList>
            <person name="Xu F."/>
            <person name="Jerlstrom-Hultqvist J."/>
            <person name="Kolisko M."/>
            <person name="Simpson A.G.B."/>
            <person name="Roger A.J."/>
            <person name="Svard S.G."/>
            <person name="Andersson J.O."/>
        </authorList>
    </citation>
    <scope>NUCLEOTIDE SEQUENCE</scope>
    <source>
        <strain evidence="6">PC1</strain>
    </source>
</reference>
<dbReference type="GO" id="GO:0140662">
    <property type="term" value="F:ATP-dependent protein folding chaperone"/>
    <property type="evidence" value="ECO:0007669"/>
    <property type="project" value="InterPro"/>
</dbReference>
<dbReference type="PROSITE" id="PS01036">
    <property type="entry name" value="HSP70_3"/>
    <property type="match status" value="1"/>
</dbReference>
<dbReference type="Gene3D" id="3.30.30.30">
    <property type="match status" value="1"/>
</dbReference>
<dbReference type="Gene3D" id="3.90.640.10">
    <property type="entry name" value="Actin, Chain A, domain 4"/>
    <property type="match status" value="1"/>
</dbReference>
<dbReference type="GO" id="GO:0034663">
    <property type="term" value="C:endoplasmic reticulum chaperone complex"/>
    <property type="evidence" value="ECO:0007669"/>
    <property type="project" value="TreeGrafter"/>
</dbReference>
<gene>
    <name evidence="6" type="ORF">TPC1_14351</name>
</gene>
<keyword evidence="2" id="KW-0732">Signal</keyword>
<dbReference type="GO" id="GO:0005524">
    <property type="term" value="F:ATP binding"/>
    <property type="evidence" value="ECO:0007669"/>
    <property type="project" value="UniProtKB-KW"/>
</dbReference>
<dbReference type="EMBL" id="GDID01003216">
    <property type="protein sequence ID" value="JAP93390.1"/>
    <property type="molecule type" value="Transcribed_RNA"/>
</dbReference>
<accession>A0A146K999</accession>
<organism evidence="6">
    <name type="scientific">Trepomonas sp. PC1</name>
    <dbReference type="NCBI Taxonomy" id="1076344"/>
    <lineage>
        <taxon>Eukaryota</taxon>
        <taxon>Metamonada</taxon>
        <taxon>Diplomonadida</taxon>
        <taxon>Hexamitidae</taxon>
        <taxon>Hexamitinae</taxon>
        <taxon>Trepomonas</taxon>
    </lineage>
</organism>
<dbReference type="PANTHER" id="PTHR45639:SF3">
    <property type="entry name" value="HYPOXIA UP-REGULATED PROTEIN 1"/>
    <property type="match status" value="1"/>
</dbReference>
<dbReference type="GO" id="GO:0005788">
    <property type="term" value="C:endoplasmic reticulum lumen"/>
    <property type="evidence" value="ECO:0007669"/>
    <property type="project" value="UniProtKB-SubCell"/>
</dbReference>
<dbReference type="Pfam" id="PF00012">
    <property type="entry name" value="HSP70"/>
    <property type="match status" value="1"/>
</dbReference>
<keyword evidence="6" id="KW-0346">Stress response</keyword>
<keyword evidence="4" id="KW-0067">ATP-binding</keyword>
<name>A0A146K999_9EUKA</name>
<dbReference type="InterPro" id="IPR043129">
    <property type="entry name" value="ATPase_NBD"/>
</dbReference>
<evidence type="ECO:0000256" key="4">
    <source>
        <dbReference type="ARBA" id="ARBA00022840"/>
    </source>
</evidence>
<evidence type="ECO:0000256" key="3">
    <source>
        <dbReference type="ARBA" id="ARBA00022741"/>
    </source>
</evidence>
<sequence length="982" mass="113122">VDLGAGTFQVGTLRRVGAGNPIEAILNSESKRFSPTVVAFDGEQFFVGEHGAAFQRKNPGPVFKNFLNDPTAFVTKFAYDPQAKELQKISQYQSVLLITALMNHITKNLINKTEKIEITLIHPPKLSLSQLSAFKKSIEKLPNTSLFMTIPSPAAVVTTHLSSRMKEFKKEGQQFVVIDVGASSTEVSALQALYNEETDEYEVVLLNNINYDKAGDSITQCLIDRHVAPFISQTTPKMEKRIFDQVDKAKVQLTGNQFTKLIIEGALPEQQDFSAKLTRQNVDDCVQEIFSASTMRNLKQISFHLDSNLQTTYLFYGGSSRVPKLQRTFETSFQQQILKTVNLDEGAIYGGGLLAARHVPGFKTPNRFASVDLTKPALSYENQQIYQLNPFQKGLFLQQFEFPAFNLKNKSFNVNYVNESFYFETDETGEKKKKASQLFNTAQIFYNQPENTFQMKFHAYEGEDSLFEYSCQLEPADFNYQKLIKKYQMKKRAGEMNTGMTGIKAQKLQELENDAKEYSKQVEQLIKTLNQTKNPEQETKIALNFSSDSTSMPNLTYAAIHLVNKAEIKKNGEFIKEFPLQVKCKTLHNLRYMVEDYMFDESFNLIWDSNFVQKKKQQFDELMNQIELMIGKSDEYLSQFKQEKLRKLVSPVEISMIDIAIQDAKYYMDHVHLFPACSHLECLEDRIDDLTLILKNVDKVKQKISTNLELQKCRPKADQGYENALHQLNQTIKEAITILNQHQLVLQLQEACKLLFQVDSTKTPFEKLFQIYESAQNLSHQNLSTYTTSGMHKKLKKASQECQSINSSFQDLQSRVQNYNTTNVYNQFFEDIKSESVYKTKCEVIKEKTEKIQKEESELSQKLFKIQKELEKPKLAKVAEKFYLQSLEYRKLMEVAAKMKNELEKDDSLMLKELIQTQLGIQIPDEVFEDVMTKKMKKEISNIDIQSVDRVFDDLKSQISLKIKEIEQNKNNETKEMQLRNQ</sequence>
<dbReference type="InterPro" id="IPR018181">
    <property type="entry name" value="Heat_shock_70_CS"/>
</dbReference>
<dbReference type="PANTHER" id="PTHR45639">
    <property type="entry name" value="HSC70CB, ISOFORM G-RELATED"/>
    <property type="match status" value="1"/>
</dbReference>
<protein>
    <submittedName>
        <fullName evidence="6">Heat shock protein 70</fullName>
    </submittedName>
</protein>
<dbReference type="AlphaFoldDB" id="A0A146K999"/>
<dbReference type="InterPro" id="IPR013126">
    <property type="entry name" value="Hsp_70_fam"/>
</dbReference>
<feature type="non-terminal residue" evidence="6">
    <location>
        <position position="982"/>
    </location>
</feature>
<dbReference type="GO" id="GO:0030968">
    <property type="term" value="P:endoplasmic reticulum unfolded protein response"/>
    <property type="evidence" value="ECO:0007669"/>
    <property type="project" value="TreeGrafter"/>
</dbReference>
<evidence type="ECO:0000256" key="1">
    <source>
        <dbReference type="ARBA" id="ARBA00004319"/>
    </source>
</evidence>
<keyword evidence="5" id="KW-0143">Chaperone</keyword>
<proteinExistence type="predicted"/>
<keyword evidence="3" id="KW-0547">Nucleotide-binding</keyword>
<dbReference type="Gene3D" id="3.30.420.40">
    <property type="match status" value="2"/>
</dbReference>
<feature type="non-terminal residue" evidence="6">
    <location>
        <position position="1"/>
    </location>
</feature>
<evidence type="ECO:0000313" key="6">
    <source>
        <dbReference type="EMBL" id="JAP93390.1"/>
    </source>
</evidence>
<evidence type="ECO:0000256" key="5">
    <source>
        <dbReference type="ARBA" id="ARBA00023186"/>
    </source>
</evidence>